<dbReference type="GO" id="GO:0120010">
    <property type="term" value="P:intermembrane phospholipid transfer"/>
    <property type="evidence" value="ECO:0007669"/>
    <property type="project" value="TreeGrafter"/>
</dbReference>
<evidence type="ECO:0000313" key="5">
    <source>
        <dbReference type="Proteomes" id="UP000229757"/>
    </source>
</evidence>
<evidence type="ECO:0000256" key="2">
    <source>
        <dbReference type="ARBA" id="ARBA00022729"/>
    </source>
</evidence>
<dbReference type="PANTHER" id="PTHR30035">
    <property type="entry name" value="LIPOPROTEIN VACJ-RELATED"/>
    <property type="match status" value="1"/>
</dbReference>
<evidence type="ECO:0000313" key="4">
    <source>
        <dbReference type="EMBL" id="ATX77287.1"/>
    </source>
</evidence>
<dbReference type="GO" id="GO:0016020">
    <property type="term" value="C:membrane"/>
    <property type="evidence" value="ECO:0007669"/>
    <property type="project" value="InterPro"/>
</dbReference>
<accession>A0A2K8KRC4</accession>
<keyword evidence="2 3" id="KW-0732">Signal</keyword>
<evidence type="ECO:0000256" key="1">
    <source>
        <dbReference type="ARBA" id="ARBA00010634"/>
    </source>
</evidence>
<dbReference type="PRINTS" id="PR01805">
    <property type="entry name" value="VACJLIPOPROT"/>
</dbReference>
<dbReference type="OrthoDB" id="9785326at2"/>
<organism evidence="4 5">
    <name type="scientific">Reinekea forsetii</name>
    <dbReference type="NCBI Taxonomy" id="1336806"/>
    <lineage>
        <taxon>Bacteria</taxon>
        <taxon>Pseudomonadati</taxon>
        <taxon>Pseudomonadota</taxon>
        <taxon>Gammaproteobacteria</taxon>
        <taxon>Oceanospirillales</taxon>
        <taxon>Saccharospirillaceae</taxon>
        <taxon>Reinekea</taxon>
    </lineage>
</organism>
<dbReference type="KEGG" id="rfo:REIFOR_02153"/>
<dbReference type="Proteomes" id="UP000229757">
    <property type="component" value="Chromosome"/>
</dbReference>
<keyword evidence="4" id="KW-0449">Lipoprotein</keyword>
<proteinExistence type="inferred from homology"/>
<gene>
    <name evidence="4" type="ORF">REIFOR_02153</name>
</gene>
<dbReference type="Pfam" id="PF04333">
    <property type="entry name" value="MlaA"/>
    <property type="match status" value="1"/>
</dbReference>
<dbReference type="RefSeq" id="WP_100257559.1">
    <property type="nucleotide sequence ID" value="NZ_CP011797.1"/>
</dbReference>
<evidence type="ECO:0000256" key="3">
    <source>
        <dbReference type="SAM" id="SignalP"/>
    </source>
</evidence>
<dbReference type="PANTHER" id="PTHR30035:SF3">
    <property type="entry name" value="INTERMEMBRANE PHOSPHOLIPID TRANSPORT SYSTEM LIPOPROTEIN MLAA"/>
    <property type="match status" value="1"/>
</dbReference>
<dbReference type="AlphaFoldDB" id="A0A2K8KRC4"/>
<dbReference type="EMBL" id="CP011797">
    <property type="protein sequence ID" value="ATX77287.1"/>
    <property type="molecule type" value="Genomic_DNA"/>
</dbReference>
<reference evidence="4 5" key="1">
    <citation type="journal article" date="2017" name="Environ. Microbiol.">
        <title>Genomic and physiological analyses of 'Reinekea forsetii' reveal a versatile opportunistic lifestyle during spring algae blooms.</title>
        <authorList>
            <person name="Avci B."/>
            <person name="Hahnke R.L."/>
            <person name="Chafee M."/>
            <person name="Fischer T."/>
            <person name="Gruber-Vodicka H."/>
            <person name="Tegetmeyer H.E."/>
            <person name="Harder J."/>
            <person name="Fuchs B.M."/>
            <person name="Amann R.I."/>
            <person name="Teeling H."/>
        </authorList>
    </citation>
    <scope>NUCLEOTIDE SEQUENCE [LARGE SCALE GENOMIC DNA]</scope>
    <source>
        <strain evidence="4 5">Hel1_31_D35</strain>
    </source>
</reference>
<keyword evidence="5" id="KW-1185">Reference proteome</keyword>
<dbReference type="InterPro" id="IPR007428">
    <property type="entry name" value="MlaA"/>
</dbReference>
<protein>
    <submittedName>
        <fullName evidence="4">VacJ family lipoprotein</fullName>
    </submittedName>
</protein>
<feature type="signal peptide" evidence="3">
    <location>
        <begin position="1"/>
        <end position="30"/>
    </location>
</feature>
<sequence length="254" mass="27372">MDKRTQKRLIPTVALFLALTGASVCLPAYAAQQDPFEPVNRVVFKFNDFLDSWLLRPTAVVYHALLPSFAENGVRNFVGNLGEIRNTVHNGLQGKAGAALQSAERLLINSTVGIGGLFDVASKLGIPVQREDLGQTLGVWGFNSGAYLVLPLVGPSSVRDGLGVVVDPLLSPLLQLSINNGPRIGITVLAGVQTRADLLAAESLLMGDAYSQYRQVYLSKRDYDVQDGILDGDAFLDQGEDFSSDDGTFVDEDF</sequence>
<name>A0A2K8KRC4_9GAMM</name>
<feature type="chain" id="PRO_5014998251" evidence="3">
    <location>
        <begin position="31"/>
        <end position="254"/>
    </location>
</feature>
<comment type="similarity">
    <text evidence="1">Belongs to the MlaA family.</text>
</comment>